<dbReference type="Pfam" id="PF00317">
    <property type="entry name" value="Ribonuc_red_lgN"/>
    <property type="match status" value="1"/>
</dbReference>
<evidence type="ECO:0000313" key="12">
    <source>
        <dbReference type="Proteomes" id="UP000008727"/>
    </source>
</evidence>
<comment type="catalytic activity">
    <reaction evidence="9">
        <text>a 2'-deoxyribonucleoside 5'-diphosphate + [thioredoxin]-disulfide + H2O = a ribonucleoside 5'-diphosphate + [thioredoxin]-dithiol</text>
        <dbReference type="Rhea" id="RHEA:23252"/>
        <dbReference type="Rhea" id="RHEA-COMP:10698"/>
        <dbReference type="Rhea" id="RHEA-COMP:10700"/>
        <dbReference type="ChEBI" id="CHEBI:15377"/>
        <dbReference type="ChEBI" id="CHEBI:29950"/>
        <dbReference type="ChEBI" id="CHEBI:50058"/>
        <dbReference type="ChEBI" id="CHEBI:57930"/>
        <dbReference type="ChEBI" id="CHEBI:73316"/>
        <dbReference type="EC" id="1.17.4.1"/>
    </reaction>
</comment>
<evidence type="ECO:0000256" key="3">
    <source>
        <dbReference type="ARBA" id="ARBA00022533"/>
    </source>
</evidence>
<organism evidence="11 12">
    <name type="scientific">Aeromonas phage 65</name>
    <dbReference type="NCBI Taxonomy" id="2919549"/>
    <lineage>
        <taxon>Viruses</taxon>
        <taxon>Duplodnaviria</taxon>
        <taxon>Heunggongvirae</taxon>
        <taxon>Uroviricota</taxon>
        <taxon>Caudoviricetes</taxon>
        <taxon>Pantevenvirales</taxon>
        <taxon>Straboviridae</taxon>
        <taxon>Emmerichvirinae</taxon>
        <taxon>Ishigurovirus</taxon>
        <taxon>Ishigurovirus osborne</taxon>
    </lineage>
</organism>
<dbReference type="PANTHER" id="PTHR11573:SF6">
    <property type="entry name" value="RIBONUCLEOSIDE-DIPHOSPHATE REDUCTASE LARGE SUBUNIT"/>
    <property type="match status" value="1"/>
</dbReference>
<sequence length="751" mass="85263">MINTVLKSSGITEEFSFDKIFKVVDFACQGLEADPHTILEAAKPAIMEGMSTKDIQKLVIKAAVDLISVDEPDYQYVAGRLTMYALRKKVYNQFDPPHIYDHVKGLVASGHYDRDLIYKYSEKEYEILQGIIDHTRDMNFTYAGAMQYKEKYLVKDRSNGTIYETPQFAYMLQAMCLHQEEDVSKRLEYVIDFYNAASNFEISLPTPILSGVRTPTRQFSSCVKIESGDSLESIGETSKAIMKYISRRAGIGINGGAIRAEGSRIRSGEVSHTGVIPFWKHFTTGVKSCSQGGVRGGSGNINYPMWHLEVEKLLVLKNNKGTEETRIRNIDYTVHINKFFIERLKEDGYITLFSPDIDNGLLYKDFYDSDSSKFIERYKKLEMNHVIRKKRIKAADLFTTMLTERAGTGRIYAMFVDNVNKQTPYIEPIKMTNLCVEIKSSRHNPMADKDEEIALCTLSAINLGKIKTTSDYIRLSRIIVRALDNLLDYQDYPVKAAEKAKKRRSLGIGVVNLAYFLAKNFVNYNSPEALALVHEHFEAIQFSHIRASMELAKERGASEWHDRTKWSKGLLPIDWYNKNVDLLTPNVLKQDWEWLRTEILKYGLRNDTLTAQMPSESSSQLLNATNGVEPVRALLSTKASKDGAFNQLVPDVDILSDEYQTLWAMVRENGMTGYLSICAVIQKFFDQGISVNTSYIPQSYKSGKVPVSVMLKDLVFAQKYGLKAMYYHNTRDGNESDIEMVKEADCAGCSV</sequence>
<dbReference type="UniPathway" id="UPA00326"/>
<dbReference type="InterPro" id="IPR000788">
    <property type="entry name" value="RNR_lg_C"/>
</dbReference>
<keyword evidence="7 9" id="KW-0215">Deoxyribonucleotide synthesis</keyword>
<keyword evidence="3" id="KW-0021">Allosteric enzyme</keyword>
<evidence type="ECO:0000256" key="9">
    <source>
        <dbReference type="RuleBase" id="RU003410"/>
    </source>
</evidence>
<dbReference type="GO" id="GO:0004748">
    <property type="term" value="F:ribonucleoside-diphosphate reductase activity, thioredoxin disulfide as acceptor"/>
    <property type="evidence" value="ECO:0007669"/>
    <property type="project" value="UniProtKB-EC"/>
</dbReference>
<protein>
    <recommendedName>
        <fullName evidence="2 9">Ribonucleoside-diphosphate reductase</fullName>
        <ecNumber evidence="2 9">1.17.4.1</ecNumber>
    </recommendedName>
</protein>
<dbReference type="Gene3D" id="3.20.70.20">
    <property type="match status" value="1"/>
</dbReference>
<dbReference type="PANTHER" id="PTHR11573">
    <property type="entry name" value="RIBONUCLEOSIDE-DIPHOSPHATE REDUCTASE LARGE CHAIN"/>
    <property type="match status" value="1"/>
</dbReference>
<dbReference type="PRINTS" id="PR01183">
    <property type="entry name" value="RIBORDTASEM1"/>
</dbReference>
<gene>
    <name evidence="11" type="primary">nrdA</name>
    <name evidence="11" type="ORF">65p045</name>
</gene>
<dbReference type="InterPro" id="IPR013509">
    <property type="entry name" value="RNR_lsu_N"/>
</dbReference>
<dbReference type="SUPFAM" id="SSF51998">
    <property type="entry name" value="PFL-like glycyl radical enzymes"/>
    <property type="match status" value="1"/>
</dbReference>
<evidence type="ECO:0000256" key="2">
    <source>
        <dbReference type="ARBA" id="ARBA00012274"/>
    </source>
</evidence>
<dbReference type="Proteomes" id="UP000008727">
    <property type="component" value="Segment"/>
</dbReference>
<evidence type="ECO:0000256" key="6">
    <source>
        <dbReference type="ARBA" id="ARBA00023002"/>
    </source>
</evidence>
<dbReference type="GO" id="GO:0009263">
    <property type="term" value="P:deoxyribonucleotide biosynthetic process"/>
    <property type="evidence" value="ECO:0007669"/>
    <property type="project" value="UniProtKB-KW"/>
</dbReference>
<feature type="domain" description="ATP-cone" evidence="10">
    <location>
        <begin position="3"/>
        <end position="92"/>
    </location>
</feature>
<evidence type="ECO:0000256" key="7">
    <source>
        <dbReference type="ARBA" id="ARBA00023116"/>
    </source>
</evidence>
<evidence type="ECO:0000256" key="1">
    <source>
        <dbReference type="ARBA" id="ARBA00010406"/>
    </source>
</evidence>
<dbReference type="InterPro" id="IPR013346">
    <property type="entry name" value="NrdE_NrdA_C"/>
</dbReference>
<comment type="function">
    <text evidence="9">Provides the precursors necessary for DNA synthesis. Catalyzes the biosynthesis of deoxyribonucleotides from the corresponding ribonucleotides.</text>
</comment>
<dbReference type="GO" id="GO:0005524">
    <property type="term" value="F:ATP binding"/>
    <property type="evidence" value="ECO:0007669"/>
    <property type="project" value="UniProtKB-UniRule"/>
</dbReference>
<dbReference type="SUPFAM" id="SSF48168">
    <property type="entry name" value="R1 subunit of ribonucleotide reductase, N-terminal domain"/>
    <property type="match status" value="1"/>
</dbReference>
<evidence type="ECO:0000259" key="10">
    <source>
        <dbReference type="PROSITE" id="PS51161"/>
    </source>
</evidence>
<dbReference type="EC" id="1.17.4.1" evidence="2 9"/>
<evidence type="ECO:0000256" key="5">
    <source>
        <dbReference type="ARBA" id="ARBA00022840"/>
    </source>
</evidence>
<keyword evidence="12" id="KW-1185">Reference proteome</keyword>
<reference evidence="11 12" key="1">
    <citation type="journal article" date="2010" name="Virol. J.">
        <title>Genomes of the T4-related bacteriophages as windows on microbial genome evolution.</title>
        <authorList>
            <person name="Petrov V.M."/>
            <person name="Ratnayaka S."/>
            <person name="Nolan J.M."/>
            <person name="Miller E.S."/>
            <person name="Karam J.D."/>
        </authorList>
    </citation>
    <scope>NUCLEOTIDE SEQUENCE [LARGE SCALE GENOMIC DNA]</scope>
</reference>
<dbReference type="EMBL" id="GU459069">
    <property type="protein sequence ID" value="ADQ53055.1"/>
    <property type="molecule type" value="Genomic_DNA"/>
</dbReference>
<dbReference type="GeneID" id="10323306"/>
<dbReference type="Pfam" id="PF03477">
    <property type="entry name" value="ATP-cone"/>
    <property type="match status" value="1"/>
</dbReference>
<evidence type="ECO:0000313" key="11">
    <source>
        <dbReference type="EMBL" id="ADQ53055.1"/>
    </source>
</evidence>
<keyword evidence="6 9" id="KW-0560">Oxidoreductase</keyword>
<evidence type="ECO:0000256" key="4">
    <source>
        <dbReference type="ARBA" id="ARBA00022741"/>
    </source>
</evidence>
<dbReference type="RefSeq" id="YP_004300884.1">
    <property type="nucleotide sequence ID" value="NC_015251.1"/>
</dbReference>
<dbReference type="InterPro" id="IPR008926">
    <property type="entry name" value="RNR_R1-su_N"/>
</dbReference>
<comment type="similarity">
    <text evidence="1 9">Belongs to the ribonucleoside diphosphate reductase large chain family.</text>
</comment>
<dbReference type="PROSITE" id="PS51161">
    <property type="entry name" value="ATP_CONE"/>
    <property type="match status" value="1"/>
</dbReference>
<proteinExistence type="inferred from homology"/>
<evidence type="ECO:0000256" key="8">
    <source>
        <dbReference type="PROSITE-ProRule" id="PRU00492"/>
    </source>
</evidence>
<dbReference type="PROSITE" id="PS00089">
    <property type="entry name" value="RIBORED_LARGE"/>
    <property type="match status" value="1"/>
</dbReference>
<dbReference type="NCBIfam" id="NF006578">
    <property type="entry name" value="PRK09103.1"/>
    <property type="match status" value="1"/>
</dbReference>
<dbReference type="InterPro" id="IPR039718">
    <property type="entry name" value="Rrm1"/>
</dbReference>
<keyword evidence="5 8" id="KW-0067">ATP-binding</keyword>
<dbReference type="InterPro" id="IPR005144">
    <property type="entry name" value="ATP-cone_dom"/>
</dbReference>
<dbReference type="NCBIfam" id="TIGR02506">
    <property type="entry name" value="NrdE_NrdA"/>
    <property type="match status" value="1"/>
</dbReference>
<dbReference type="KEGG" id="vg:10323306"/>
<dbReference type="Pfam" id="PF02867">
    <property type="entry name" value="Ribonuc_red_lgC"/>
    <property type="match status" value="1"/>
</dbReference>
<accession>E5DRN1</accession>
<name>E5DRN1_9CAUD</name>
<keyword evidence="4 8" id="KW-0547">Nucleotide-binding</keyword>